<dbReference type="GO" id="GO:0006352">
    <property type="term" value="P:DNA-templated transcription initiation"/>
    <property type="evidence" value="ECO:0007669"/>
    <property type="project" value="InterPro"/>
</dbReference>
<dbReference type="Gene3D" id="1.10.1740.10">
    <property type="match status" value="1"/>
</dbReference>
<keyword evidence="3" id="KW-0731">Sigma factor</keyword>
<evidence type="ECO:0000259" key="7">
    <source>
        <dbReference type="Pfam" id="PF08281"/>
    </source>
</evidence>
<evidence type="ECO:0000256" key="5">
    <source>
        <dbReference type="ARBA" id="ARBA00023163"/>
    </source>
</evidence>
<dbReference type="EMBL" id="BMHA01000019">
    <property type="protein sequence ID" value="GGI09810.1"/>
    <property type="molecule type" value="Genomic_DNA"/>
</dbReference>
<accession>A0A8J3AHS4</accession>
<dbReference type="Proteomes" id="UP000650511">
    <property type="component" value="Unassembled WGS sequence"/>
</dbReference>
<keyword evidence="4" id="KW-0238">DNA-binding</keyword>
<evidence type="ECO:0000259" key="6">
    <source>
        <dbReference type="Pfam" id="PF04542"/>
    </source>
</evidence>
<dbReference type="SUPFAM" id="SSF88946">
    <property type="entry name" value="Sigma2 domain of RNA polymerase sigma factors"/>
    <property type="match status" value="1"/>
</dbReference>
<dbReference type="InterPro" id="IPR014325">
    <property type="entry name" value="RNA_pol_sigma-E_actinobac"/>
</dbReference>
<evidence type="ECO:0008006" key="10">
    <source>
        <dbReference type="Google" id="ProtNLM"/>
    </source>
</evidence>
<dbReference type="InterPro" id="IPR036388">
    <property type="entry name" value="WH-like_DNA-bd_sf"/>
</dbReference>
<evidence type="ECO:0000256" key="4">
    <source>
        <dbReference type="ARBA" id="ARBA00023125"/>
    </source>
</evidence>
<dbReference type="Gene3D" id="1.10.10.10">
    <property type="entry name" value="Winged helix-like DNA-binding domain superfamily/Winged helix DNA-binding domain"/>
    <property type="match status" value="1"/>
</dbReference>
<reference evidence="8" key="1">
    <citation type="journal article" date="2014" name="Int. J. Syst. Evol. Microbiol.">
        <title>Complete genome sequence of Corynebacterium casei LMG S-19264T (=DSM 44701T), isolated from a smear-ripened cheese.</title>
        <authorList>
            <consortium name="US DOE Joint Genome Institute (JGI-PGF)"/>
            <person name="Walter F."/>
            <person name="Albersmeier A."/>
            <person name="Kalinowski J."/>
            <person name="Ruckert C."/>
        </authorList>
    </citation>
    <scope>NUCLEOTIDE SEQUENCE</scope>
    <source>
        <strain evidence="8">CGMCC 1.14988</strain>
    </source>
</reference>
<dbReference type="InterPro" id="IPR013249">
    <property type="entry name" value="RNA_pol_sigma70_r4_t2"/>
</dbReference>
<keyword evidence="5" id="KW-0804">Transcription</keyword>
<reference evidence="8" key="2">
    <citation type="submission" date="2020-09" db="EMBL/GenBank/DDBJ databases">
        <authorList>
            <person name="Sun Q."/>
            <person name="Zhou Y."/>
        </authorList>
    </citation>
    <scope>NUCLEOTIDE SEQUENCE</scope>
    <source>
        <strain evidence="8">CGMCC 1.14988</strain>
    </source>
</reference>
<dbReference type="AlphaFoldDB" id="A0A8J3AHS4"/>
<evidence type="ECO:0000256" key="3">
    <source>
        <dbReference type="ARBA" id="ARBA00023082"/>
    </source>
</evidence>
<dbReference type="PANTHER" id="PTHR43133:SF50">
    <property type="entry name" value="ECF RNA POLYMERASE SIGMA FACTOR SIGM"/>
    <property type="match status" value="1"/>
</dbReference>
<dbReference type="Pfam" id="PF04542">
    <property type="entry name" value="Sigma70_r2"/>
    <property type="match status" value="1"/>
</dbReference>
<dbReference type="CDD" id="cd06171">
    <property type="entry name" value="Sigma70_r4"/>
    <property type="match status" value="1"/>
</dbReference>
<evidence type="ECO:0000313" key="9">
    <source>
        <dbReference type="Proteomes" id="UP000650511"/>
    </source>
</evidence>
<feature type="domain" description="RNA polymerase sigma-70 region 2" evidence="6">
    <location>
        <begin position="9"/>
        <end position="74"/>
    </location>
</feature>
<evidence type="ECO:0000313" key="8">
    <source>
        <dbReference type="EMBL" id="GGI09810.1"/>
    </source>
</evidence>
<dbReference type="SUPFAM" id="SSF88659">
    <property type="entry name" value="Sigma3 and sigma4 domains of RNA polymerase sigma factors"/>
    <property type="match status" value="1"/>
</dbReference>
<dbReference type="GO" id="GO:0016987">
    <property type="term" value="F:sigma factor activity"/>
    <property type="evidence" value="ECO:0007669"/>
    <property type="project" value="UniProtKB-KW"/>
</dbReference>
<dbReference type="InterPro" id="IPR039425">
    <property type="entry name" value="RNA_pol_sigma-70-like"/>
</dbReference>
<comment type="similarity">
    <text evidence="1">Belongs to the sigma-70 factor family. ECF subfamily.</text>
</comment>
<feature type="domain" description="RNA polymerase sigma factor 70 region 4 type 2" evidence="7">
    <location>
        <begin position="99"/>
        <end position="151"/>
    </location>
</feature>
<dbReference type="NCBIfam" id="TIGR02983">
    <property type="entry name" value="SigE-fam_strep"/>
    <property type="match status" value="1"/>
</dbReference>
<dbReference type="NCBIfam" id="TIGR02937">
    <property type="entry name" value="sigma70-ECF"/>
    <property type="match status" value="1"/>
</dbReference>
<dbReference type="InterPro" id="IPR014284">
    <property type="entry name" value="RNA_pol_sigma-70_dom"/>
</dbReference>
<dbReference type="RefSeq" id="WP_165404125.1">
    <property type="nucleotide sequence ID" value="NZ_BMHA01000019.1"/>
</dbReference>
<dbReference type="InterPro" id="IPR013324">
    <property type="entry name" value="RNA_pol_sigma_r3/r4-like"/>
</dbReference>
<sequence length="199" mass="21540">MSQTFAEVFAAHHHSALRLATRLTGGDVDLAEDVTAEAFARIHRCWRDGIDHPRAYVHRAVVNTATDRFRQRGRERDLLPRLFEPEGVTAHDEQLAQRDALVDALAGLPVQQRTVLVLRYFEDRSEAEIAALMGTSRGAVKSSAARGLSRLRARLAGPPRREGAATAEPADVAAAYVADADVATLDRAASDAARPALAA</sequence>
<keyword evidence="9" id="KW-1185">Reference proteome</keyword>
<keyword evidence="2" id="KW-0805">Transcription regulation</keyword>
<dbReference type="GO" id="GO:0003677">
    <property type="term" value="F:DNA binding"/>
    <property type="evidence" value="ECO:0007669"/>
    <property type="project" value="UniProtKB-KW"/>
</dbReference>
<proteinExistence type="inferred from homology"/>
<gene>
    <name evidence="8" type="ORF">GCM10011354_35920</name>
</gene>
<dbReference type="InterPro" id="IPR007627">
    <property type="entry name" value="RNA_pol_sigma70_r2"/>
</dbReference>
<protein>
    <recommendedName>
        <fullName evidence="10">RNA polymerase sigma-70 factor, sigma-E family</fullName>
    </recommendedName>
</protein>
<evidence type="ECO:0000256" key="2">
    <source>
        <dbReference type="ARBA" id="ARBA00023015"/>
    </source>
</evidence>
<dbReference type="PANTHER" id="PTHR43133">
    <property type="entry name" value="RNA POLYMERASE ECF-TYPE SIGMA FACTO"/>
    <property type="match status" value="1"/>
</dbReference>
<comment type="caution">
    <text evidence="8">The sequence shown here is derived from an EMBL/GenBank/DDBJ whole genome shotgun (WGS) entry which is preliminary data.</text>
</comment>
<evidence type="ECO:0000256" key="1">
    <source>
        <dbReference type="ARBA" id="ARBA00010641"/>
    </source>
</evidence>
<dbReference type="Pfam" id="PF08281">
    <property type="entry name" value="Sigma70_r4_2"/>
    <property type="match status" value="1"/>
</dbReference>
<name>A0A8J3AHS4_9ACTN</name>
<organism evidence="8 9">
    <name type="scientific">Egicoccus halophilus</name>
    <dbReference type="NCBI Taxonomy" id="1670830"/>
    <lineage>
        <taxon>Bacteria</taxon>
        <taxon>Bacillati</taxon>
        <taxon>Actinomycetota</taxon>
        <taxon>Nitriliruptoria</taxon>
        <taxon>Egicoccales</taxon>
        <taxon>Egicoccaceae</taxon>
        <taxon>Egicoccus</taxon>
    </lineage>
</organism>
<dbReference type="InterPro" id="IPR013325">
    <property type="entry name" value="RNA_pol_sigma_r2"/>
</dbReference>